<sequence>MAIRFTVTYSGYVAQNLASSATSKAGTCRFFHEFSARSRIFQTKPDHNYSSDFRPRQHPKSMASKSAFSSSSASMYSTLAGEVFGESKNPLVLGLISLIKSSSSLSSSSVDCSSMMGVFGVSPLKPSSIIPFLLQGSKWLPCSQPSIGSASSLLDKGGTAVTADQPSVTSRAKSVVQERRNACSAASSEAMADNLKLSRNNWLSKLLNVCSDDAKAAFTALSVSILFRSSLAEPRSIPSASMSPTLDVGDRILAEKVSYVFRKPEVSDIVIFKAPPILQEIGYGSSDVFIKRVVAKGGDYVEVRDGKLLVNGIAQDEDFILEPLAYEMEPVLVPEGAVFVMGDNRNNSFDSHNWGPLPIENIVGRSVFRYWPPSRVSDTLPSPTATQNTGVLKAIAEKEKWKLEDLRISNLDVKKIKFGDVKRYEFKVRFGKKEFVFKLLDQVSRWKKIQRVKRESNFEDLIKEISSKAVIDTFKIQGPFHLRVSGDHELSLMLPVREDDRFIHFTVNSFEPYENRDSVNFFLWIVALVGVTVFAFGEYMLNTSIAGLKHIYVREGITVEVKGAKEISLFRSSDTHTMMNRSVMSNFGYSQPSLCVAWLPVRVLGSATVVAYRTQNPEAHIETFFPSKRAVELLPDKCYSKHFRRKWVSSMDNLSRRMALMEKIMLSFVGHSINKNGGSGSKNGKVIASSLFRFQLELERDIHSNDTRWSTVAEWRTKPTVERVLFEVVARLEAEALRPLIIKKVKPFIQVDSKAWSNLMSNVSFTKFPSILVPQAALTLDVKW</sequence>
<evidence type="ECO:0000313" key="2">
    <source>
        <dbReference type="Proteomes" id="UP001060085"/>
    </source>
</evidence>
<organism evidence="1 2">
    <name type="scientific">Catharanthus roseus</name>
    <name type="common">Madagascar periwinkle</name>
    <name type="synonym">Vinca rosea</name>
    <dbReference type="NCBI Taxonomy" id="4058"/>
    <lineage>
        <taxon>Eukaryota</taxon>
        <taxon>Viridiplantae</taxon>
        <taxon>Streptophyta</taxon>
        <taxon>Embryophyta</taxon>
        <taxon>Tracheophyta</taxon>
        <taxon>Spermatophyta</taxon>
        <taxon>Magnoliopsida</taxon>
        <taxon>eudicotyledons</taxon>
        <taxon>Gunneridae</taxon>
        <taxon>Pentapetalae</taxon>
        <taxon>asterids</taxon>
        <taxon>lamiids</taxon>
        <taxon>Gentianales</taxon>
        <taxon>Apocynaceae</taxon>
        <taxon>Rauvolfioideae</taxon>
        <taxon>Vinceae</taxon>
        <taxon>Catharanthinae</taxon>
        <taxon>Catharanthus</taxon>
    </lineage>
</organism>
<dbReference type="Proteomes" id="UP001060085">
    <property type="component" value="Linkage Group LG06"/>
</dbReference>
<dbReference type="EMBL" id="CM044706">
    <property type="protein sequence ID" value="KAI5655979.1"/>
    <property type="molecule type" value="Genomic_DNA"/>
</dbReference>
<evidence type="ECO:0000313" key="1">
    <source>
        <dbReference type="EMBL" id="KAI5655979.1"/>
    </source>
</evidence>
<proteinExistence type="predicted"/>
<reference evidence="2" key="1">
    <citation type="journal article" date="2023" name="Nat. Plants">
        <title>Single-cell RNA sequencing provides a high-resolution roadmap for understanding the multicellular compartmentation of specialized metabolism.</title>
        <authorList>
            <person name="Sun S."/>
            <person name="Shen X."/>
            <person name="Li Y."/>
            <person name="Li Y."/>
            <person name="Wang S."/>
            <person name="Li R."/>
            <person name="Zhang H."/>
            <person name="Shen G."/>
            <person name="Guo B."/>
            <person name="Wei J."/>
            <person name="Xu J."/>
            <person name="St-Pierre B."/>
            <person name="Chen S."/>
            <person name="Sun C."/>
        </authorList>
    </citation>
    <scope>NUCLEOTIDE SEQUENCE [LARGE SCALE GENOMIC DNA]</scope>
</reference>
<name>A0ACC0A715_CATRO</name>
<accession>A0ACC0A715</accession>
<protein>
    <submittedName>
        <fullName evidence="1">Uncharacterized protein</fullName>
    </submittedName>
</protein>
<comment type="caution">
    <text evidence="1">The sequence shown here is derived from an EMBL/GenBank/DDBJ whole genome shotgun (WGS) entry which is preliminary data.</text>
</comment>
<gene>
    <name evidence="1" type="ORF">M9H77_24772</name>
</gene>
<keyword evidence="2" id="KW-1185">Reference proteome</keyword>